<sequence>MPARERREQIIGTPHKALLGDCIDTLSFIVRQCERIAALNACPTFACYES</sequence>
<name>A0A445N0C0_9BACT</name>
<evidence type="ECO:0000313" key="1">
    <source>
        <dbReference type="EMBL" id="SPD75184.1"/>
    </source>
</evidence>
<accession>A0A445N0C0</accession>
<proteinExistence type="predicted"/>
<gene>
    <name evidence="1" type="ORF">PITCH_A470013</name>
</gene>
<dbReference type="AlphaFoldDB" id="A0A445N0C0"/>
<protein>
    <submittedName>
        <fullName evidence="1">Uncharacterized protein</fullName>
    </submittedName>
</protein>
<reference evidence="1" key="1">
    <citation type="submission" date="2018-01" db="EMBL/GenBank/DDBJ databases">
        <authorList>
            <person name="Regsiter A."/>
            <person name="William W."/>
        </authorList>
    </citation>
    <scope>NUCLEOTIDE SEQUENCE</scope>
    <source>
        <strain evidence="1">TRIP AH-1</strain>
    </source>
</reference>
<dbReference type="EMBL" id="OJIN01000189">
    <property type="protein sequence ID" value="SPD75184.1"/>
    <property type="molecule type" value="Genomic_DNA"/>
</dbReference>
<organism evidence="1">
    <name type="scientific">uncultured Desulfobacterium sp</name>
    <dbReference type="NCBI Taxonomy" id="201089"/>
    <lineage>
        <taxon>Bacteria</taxon>
        <taxon>Pseudomonadati</taxon>
        <taxon>Thermodesulfobacteriota</taxon>
        <taxon>Desulfobacteria</taxon>
        <taxon>Desulfobacterales</taxon>
        <taxon>Desulfobacteriaceae</taxon>
        <taxon>Desulfobacterium</taxon>
        <taxon>environmental samples</taxon>
    </lineage>
</organism>